<evidence type="ECO:0000256" key="2">
    <source>
        <dbReference type="SAM" id="Phobius"/>
    </source>
</evidence>
<keyword evidence="2" id="KW-0472">Membrane</keyword>
<evidence type="ECO:0000313" key="3">
    <source>
        <dbReference type="EMBL" id="CAJ1004232.1"/>
    </source>
</evidence>
<keyword evidence="2" id="KW-0812">Transmembrane</keyword>
<keyword evidence="2" id="KW-1133">Transmembrane helix</keyword>
<organism evidence="3 4">
    <name type="scientific">Brevibacillus aydinogluensis</name>
    <dbReference type="NCBI Taxonomy" id="927786"/>
    <lineage>
        <taxon>Bacteria</taxon>
        <taxon>Bacillati</taxon>
        <taxon>Bacillota</taxon>
        <taxon>Bacilli</taxon>
        <taxon>Bacillales</taxon>
        <taxon>Paenibacillaceae</taxon>
        <taxon>Brevibacillus</taxon>
    </lineage>
</organism>
<dbReference type="EMBL" id="OY569118">
    <property type="protein sequence ID" value="CAJ1004232.1"/>
    <property type="molecule type" value="Genomic_DNA"/>
</dbReference>
<dbReference type="KEGG" id="bayd:BSPP4475_18115"/>
<name>A0AA48MCD7_9BACL</name>
<feature type="transmembrane region" description="Helical" evidence="2">
    <location>
        <begin position="331"/>
        <end position="350"/>
    </location>
</feature>
<sequence length="384" mass="41829">MRSRGRRAWFAGIFALLILLMNVFPVVAVARPYVPNLGGGTYDVPKLPVPDLQAPQWDVPKLEAPQWDVPQLDVPKLEAPHWDVPQLDVPKLEAPRWDVPQLDVPKLEAPRWDVPDLQPRNGTVPTLKPPTMDVPDLRPPNISVPDLTPHSLKQDGRSAKPQPFTETLAYKLAELSYKEIIGGTLNYSKELVERGTVTAGQAGASYGKVLFRVGVKGLDIALQDTPYSDLPGLTLDGLDAKGAYDSYKFVFQRYAPANAGTVRVPGVVTGLNVAVAAISLPFDFFNMVGQFRQAYDPDLGEEKQNEKFVDGIGNLGSTLMDIGVITSTIPGWQAIAFACVATGFVLWAGARLVKWYNKASGGALSKRISSVRKGIGKVLGWFSS</sequence>
<keyword evidence="4" id="KW-1185">Reference proteome</keyword>
<evidence type="ECO:0000256" key="1">
    <source>
        <dbReference type="SAM" id="MobiDB-lite"/>
    </source>
</evidence>
<reference evidence="3" key="1">
    <citation type="submission" date="2023-07" db="EMBL/GenBank/DDBJ databases">
        <authorList>
            <person name="Ivanov I."/>
            <person name="Teneva D."/>
            <person name="Stoikov I."/>
        </authorList>
    </citation>
    <scope>NUCLEOTIDE SEQUENCE</scope>
    <source>
        <strain evidence="3">4475</strain>
    </source>
</reference>
<accession>A0AA48MCD7</accession>
<dbReference type="RefSeq" id="WP_171567441.1">
    <property type="nucleotide sequence ID" value="NZ_JAUSVZ010000009.1"/>
</dbReference>
<evidence type="ECO:0000313" key="4">
    <source>
        <dbReference type="Proteomes" id="UP001189619"/>
    </source>
</evidence>
<protein>
    <submittedName>
        <fullName evidence="3">Membrane protein insertase YidC</fullName>
    </submittedName>
</protein>
<proteinExistence type="predicted"/>
<feature type="region of interest" description="Disordered" evidence="1">
    <location>
        <begin position="112"/>
        <end position="136"/>
    </location>
</feature>
<dbReference type="AlphaFoldDB" id="A0AA48MCD7"/>
<gene>
    <name evidence="3" type="primary">yidC</name>
    <name evidence="3" type="ORF">BSPP4475_18115</name>
</gene>
<dbReference type="Proteomes" id="UP001189619">
    <property type="component" value="Chromosome"/>
</dbReference>